<feature type="region of interest" description="Disordered" evidence="1">
    <location>
        <begin position="143"/>
        <end position="174"/>
    </location>
</feature>
<dbReference type="Proteomes" id="UP000235672">
    <property type="component" value="Unassembled WGS sequence"/>
</dbReference>
<evidence type="ECO:0000256" key="1">
    <source>
        <dbReference type="SAM" id="MobiDB-lite"/>
    </source>
</evidence>
<organism evidence="2 3">
    <name type="scientific">Hyaloscypha hepaticicola</name>
    <dbReference type="NCBI Taxonomy" id="2082293"/>
    <lineage>
        <taxon>Eukaryota</taxon>
        <taxon>Fungi</taxon>
        <taxon>Dikarya</taxon>
        <taxon>Ascomycota</taxon>
        <taxon>Pezizomycotina</taxon>
        <taxon>Leotiomycetes</taxon>
        <taxon>Helotiales</taxon>
        <taxon>Hyaloscyphaceae</taxon>
        <taxon>Hyaloscypha</taxon>
    </lineage>
</organism>
<dbReference type="OrthoDB" id="10566370at2759"/>
<name>A0A2J6QKL0_9HELO</name>
<dbReference type="EMBL" id="KZ613467">
    <property type="protein sequence ID" value="PMD26810.1"/>
    <property type="molecule type" value="Genomic_DNA"/>
</dbReference>
<sequence>MSSKKTRTPGRSHFAKGTTGGGWYFNAWLRRRSLKIGTASQVQDLVRCYEAMTPGMYQDNLAVKEYFKSKDFWTHRGFPLRFAGVVEPTSYEHLLLPRKTTKKMARGSLKVGRKRTSVTGTRKLKRNDSATFKESSLEQDAPTWGCGVQMSESNHDRGNGLENSQISNPATLGKSTRKPLKCVRFDEDSDWIDICDEGVPDRFEEEECGTYCTADEDEYILL</sequence>
<accession>A0A2J6QKL0</accession>
<dbReference type="AlphaFoldDB" id="A0A2J6QKL0"/>
<reference evidence="2 3" key="1">
    <citation type="submission" date="2016-05" db="EMBL/GenBank/DDBJ databases">
        <title>A degradative enzymes factory behind the ericoid mycorrhizal symbiosis.</title>
        <authorList>
            <consortium name="DOE Joint Genome Institute"/>
            <person name="Martino E."/>
            <person name="Morin E."/>
            <person name="Grelet G."/>
            <person name="Kuo A."/>
            <person name="Kohler A."/>
            <person name="Daghino S."/>
            <person name="Barry K."/>
            <person name="Choi C."/>
            <person name="Cichocki N."/>
            <person name="Clum A."/>
            <person name="Copeland A."/>
            <person name="Hainaut M."/>
            <person name="Haridas S."/>
            <person name="Labutti K."/>
            <person name="Lindquist E."/>
            <person name="Lipzen A."/>
            <person name="Khouja H.-R."/>
            <person name="Murat C."/>
            <person name="Ohm R."/>
            <person name="Olson A."/>
            <person name="Spatafora J."/>
            <person name="Veneault-Fourrey C."/>
            <person name="Henrissat B."/>
            <person name="Grigoriev I."/>
            <person name="Martin F."/>
            <person name="Perotto S."/>
        </authorList>
    </citation>
    <scope>NUCLEOTIDE SEQUENCE [LARGE SCALE GENOMIC DNA]</scope>
    <source>
        <strain evidence="2 3">UAMH 7357</strain>
    </source>
</reference>
<proteinExistence type="predicted"/>
<evidence type="ECO:0000313" key="3">
    <source>
        <dbReference type="Proteomes" id="UP000235672"/>
    </source>
</evidence>
<protein>
    <submittedName>
        <fullName evidence="2">Uncharacterized protein</fullName>
    </submittedName>
</protein>
<gene>
    <name evidence="2" type="ORF">NA56DRAFT_654588</name>
</gene>
<feature type="compositionally biased region" description="Polar residues" evidence="1">
    <location>
        <begin position="161"/>
        <end position="174"/>
    </location>
</feature>
<keyword evidence="3" id="KW-1185">Reference proteome</keyword>
<evidence type="ECO:0000313" key="2">
    <source>
        <dbReference type="EMBL" id="PMD26810.1"/>
    </source>
</evidence>